<dbReference type="Proteomes" id="UP000663873">
    <property type="component" value="Unassembled WGS sequence"/>
</dbReference>
<comment type="caution">
    <text evidence="1">The sequence shown here is derived from an EMBL/GenBank/DDBJ whole genome shotgun (WGS) entry which is preliminary data.</text>
</comment>
<keyword evidence="2" id="KW-1185">Reference proteome</keyword>
<gene>
    <name evidence="1" type="ORF">UJA718_LOCUS39803</name>
</gene>
<accession>A0A821MLB9</accession>
<reference evidence="1" key="1">
    <citation type="submission" date="2021-02" db="EMBL/GenBank/DDBJ databases">
        <authorList>
            <person name="Nowell W R."/>
        </authorList>
    </citation>
    <scope>NUCLEOTIDE SEQUENCE</scope>
</reference>
<feature type="non-terminal residue" evidence="1">
    <location>
        <position position="1"/>
    </location>
</feature>
<dbReference type="EMBL" id="CAJOBP010042797">
    <property type="protein sequence ID" value="CAF4768750.1"/>
    <property type="molecule type" value="Genomic_DNA"/>
</dbReference>
<evidence type="ECO:0000313" key="2">
    <source>
        <dbReference type="Proteomes" id="UP000663873"/>
    </source>
</evidence>
<protein>
    <submittedName>
        <fullName evidence="1">Uncharacterized protein</fullName>
    </submittedName>
</protein>
<sequence>RKMLPSNLSQKLLKNLWNTIVLNKQFVRNGQRQPSILDEYANIYRPEVESDLEYLAVQTSRNKSLQVEYEKE</sequence>
<evidence type="ECO:0000313" key="1">
    <source>
        <dbReference type="EMBL" id="CAF4768750.1"/>
    </source>
</evidence>
<organism evidence="1 2">
    <name type="scientific">Rotaria socialis</name>
    <dbReference type="NCBI Taxonomy" id="392032"/>
    <lineage>
        <taxon>Eukaryota</taxon>
        <taxon>Metazoa</taxon>
        <taxon>Spiralia</taxon>
        <taxon>Gnathifera</taxon>
        <taxon>Rotifera</taxon>
        <taxon>Eurotatoria</taxon>
        <taxon>Bdelloidea</taxon>
        <taxon>Philodinida</taxon>
        <taxon>Philodinidae</taxon>
        <taxon>Rotaria</taxon>
    </lineage>
</organism>
<dbReference type="AlphaFoldDB" id="A0A821MLB9"/>
<name>A0A821MLB9_9BILA</name>
<proteinExistence type="predicted"/>